<name>R1GLK0_9GAMM</name>
<reference evidence="2 3" key="1">
    <citation type="journal article" date="2014" name="PLoS ONE">
        <title>Grimontia indica AK16(T), sp. nov., Isolated from a Seawater Sample Reports the Presence of Pathogenic Genes Similar to Vibrio Genus.</title>
        <authorList>
            <person name="Singh A."/>
            <person name="Vaidya B."/>
            <person name="Khatri I."/>
            <person name="Srinivas T.N."/>
            <person name="Subramanian S."/>
            <person name="Korpole S."/>
            <person name="Pinnaka A.K."/>
        </authorList>
    </citation>
    <scope>NUCLEOTIDE SEQUENCE [LARGE SCALE GENOMIC DNA]</scope>
    <source>
        <strain evidence="2 3">AK16</strain>
    </source>
</reference>
<evidence type="ECO:0000256" key="1">
    <source>
        <dbReference type="SAM" id="Phobius"/>
    </source>
</evidence>
<protein>
    <submittedName>
        <fullName evidence="2">Uncharacterized protein</fullName>
    </submittedName>
</protein>
<comment type="caution">
    <text evidence="2">The sequence shown here is derived from an EMBL/GenBank/DDBJ whole genome shotgun (WGS) entry which is preliminary data.</text>
</comment>
<dbReference type="AlphaFoldDB" id="R1GLK0"/>
<feature type="transmembrane region" description="Helical" evidence="1">
    <location>
        <begin position="41"/>
        <end position="60"/>
    </location>
</feature>
<evidence type="ECO:0000313" key="3">
    <source>
        <dbReference type="Proteomes" id="UP000011223"/>
    </source>
</evidence>
<feature type="transmembrane region" description="Helical" evidence="1">
    <location>
        <begin position="214"/>
        <end position="235"/>
    </location>
</feature>
<accession>R1GLK0</accession>
<keyword evidence="1" id="KW-0812">Transmembrane</keyword>
<evidence type="ECO:0000313" key="2">
    <source>
        <dbReference type="EMBL" id="EOD77028.1"/>
    </source>
</evidence>
<feature type="transmembrane region" description="Helical" evidence="1">
    <location>
        <begin position="106"/>
        <end position="127"/>
    </location>
</feature>
<dbReference type="Proteomes" id="UP000011223">
    <property type="component" value="Unassembled WGS sequence"/>
</dbReference>
<dbReference type="EMBL" id="ANFM02000085">
    <property type="protein sequence ID" value="EOD77028.1"/>
    <property type="molecule type" value="Genomic_DNA"/>
</dbReference>
<feature type="transmembrane region" description="Helical" evidence="1">
    <location>
        <begin position="81"/>
        <end position="100"/>
    </location>
</feature>
<organism evidence="2 3">
    <name type="scientific">Grimontia indica</name>
    <dbReference type="NCBI Taxonomy" id="1056512"/>
    <lineage>
        <taxon>Bacteria</taxon>
        <taxon>Pseudomonadati</taxon>
        <taxon>Pseudomonadota</taxon>
        <taxon>Gammaproteobacteria</taxon>
        <taxon>Vibrionales</taxon>
        <taxon>Vibrionaceae</taxon>
        <taxon>Grimontia</taxon>
    </lineage>
</organism>
<gene>
    <name evidence="2" type="ORF">D515_04784</name>
</gene>
<feature type="transmembrane region" description="Helical" evidence="1">
    <location>
        <begin position="12"/>
        <end position="35"/>
    </location>
</feature>
<dbReference type="RefSeq" id="WP_002542862.1">
    <property type="nucleotide sequence ID" value="NZ_ANFM02000085.1"/>
</dbReference>
<feature type="transmembrane region" description="Helical" evidence="1">
    <location>
        <begin position="179"/>
        <end position="202"/>
    </location>
</feature>
<keyword evidence="1" id="KW-0472">Membrane</keyword>
<keyword evidence="1" id="KW-1133">Transmembrane helix</keyword>
<proteinExistence type="predicted"/>
<sequence>MVTMLNTGKKAVNVASFISIFISILCLSLTLSLYAVNSEKFLFQSIFVVLLIFIFFYFHLAGRNDKDSNPIRYWASTLRKALLSVYLSMSLLPLFFIESLPGTPYLVMASTCLISGLTAFLSGKYYFSTEILNQKMTRAGMFTNDYANGTETISAGVFHSFRAPTNAIASLFLKIFKSILVSLCIAALLFGASAGFVLLALVEILQPSSPEVSSHAIIIFFAILPLTTAGMVYIYPMTAFIKKWGKNNTLSNE</sequence>
<keyword evidence="3" id="KW-1185">Reference proteome</keyword>